<dbReference type="EMBL" id="JYNX01000002">
    <property type="protein sequence ID" value="KMO85025.1"/>
    <property type="molecule type" value="Genomic_DNA"/>
</dbReference>
<keyword evidence="5" id="KW-1185">Reference proteome</keyword>
<feature type="chain" id="PRO_5039405298" evidence="2">
    <location>
        <begin position="30"/>
        <end position="414"/>
    </location>
</feature>
<sequence precursor="true">MGRAAKRSTTRGHRLALLAAAVTAVPLVAGVPAVATAPEARAALPDQLKVVTLGMSPGRNTDDHGGIMCTGSRTCEPLAYPYLERKVGAGILQDALTLEPATDPVVVFGYSQGARVVTQWLEEHAGTEGAPSPDRLSFMLIGNPDRRHGGAHAPLGQITPDTEYDVIDVSRQYDRASDLPDNPFNLLAFLNASAGLRDIHIHYEDVDIYDPANYVWREGNITYVFVPTENIPLLDPLRRLGLTDLADKLNGPLKAKIEEAYDRSYLPATPGWPAELLPKTDPPQQDPTPTEPTTLTAARTVRTSSSAADEDTASGRPVAAADDATDDTGADPRTEQADPADDAAADSADSADSVADDTADSDATAPTPAASNADDSDNDRAASDKPARTRPFGGRLLGRHAHRTANADSPSAAS</sequence>
<dbReference type="SUPFAM" id="SSF53474">
    <property type="entry name" value="alpha/beta-Hydrolases"/>
    <property type="match status" value="1"/>
</dbReference>
<feature type="compositionally biased region" description="Low complexity" evidence="1">
    <location>
        <begin position="361"/>
        <end position="373"/>
    </location>
</feature>
<feature type="domain" description="PE-PPE" evidence="3">
    <location>
        <begin position="87"/>
        <end position="262"/>
    </location>
</feature>
<dbReference type="OrthoDB" id="4731093at2"/>
<protein>
    <submittedName>
        <fullName evidence="4">Putative PPE family protein PPE42</fullName>
    </submittedName>
</protein>
<gene>
    <name evidence="4" type="ORF">MCHUDSM44219_00033</name>
</gene>
<evidence type="ECO:0000256" key="2">
    <source>
        <dbReference type="SAM" id="SignalP"/>
    </source>
</evidence>
<feature type="region of interest" description="Disordered" evidence="1">
    <location>
        <begin position="272"/>
        <end position="414"/>
    </location>
</feature>
<name>A0A0J6WNS4_MYCCU</name>
<evidence type="ECO:0000259" key="3">
    <source>
        <dbReference type="Pfam" id="PF08237"/>
    </source>
</evidence>
<dbReference type="Gene3D" id="3.40.50.1820">
    <property type="entry name" value="alpha/beta hydrolase"/>
    <property type="match status" value="1"/>
</dbReference>
<accession>A0A0J6WNS4</accession>
<dbReference type="Proteomes" id="UP000036176">
    <property type="component" value="Unassembled WGS sequence"/>
</dbReference>
<reference evidence="4 5" key="1">
    <citation type="journal article" date="2015" name="Genome Biol. Evol.">
        <title>Characterization of Three Mycobacterium spp. with Potential Use in Bioremediation by Genome Sequencing and Comparative Genomics.</title>
        <authorList>
            <person name="Das S."/>
            <person name="Pettersson B.M."/>
            <person name="Behra P.R."/>
            <person name="Ramesh M."/>
            <person name="Dasgupta S."/>
            <person name="Bhattacharya A."/>
            <person name="Kirsebom L.A."/>
        </authorList>
    </citation>
    <scope>NUCLEOTIDE SEQUENCE [LARGE SCALE GENOMIC DNA]</scope>
    <source>
        <strain evidence="4 5">DSM 44219</strain>
    </source>
</reference>
<keyword evidence="2" id="KW-0732">Signal</keyword>
<dbReference type="InterPro" id="IPR013228">
    <property type="entry name" value="PE-PPE_C"/>
</dbReference>
<dbReference type="InterPro" id="IPR029058">
    <property type="entry name" value="AB_hydrolase_fold"/>
</dbReference>
<feature type="compositionally biased region" description="Pro residues" evidence="1">
    <location>
        <begin position="280"/>
        <end position="290"/>
    </location>
</feature>
<dbReference type="PATRIC" id="fig|1800.3.peg.33"/>
<feature type="compositionally biased region" description="Basic and acidic residues" evidence="1">
    <location>
        <begin position="378"/>
        <end position="387"/>
    </location>
</feature>
<dbReference type="Pfam" id="PF08237">
    <property type="entry name" value="PE-PPE"/>
    <property type="match status" value="1"/>
</dbReference>
<dbReference type="RefSeq" id="WP_082161960.1">
    <property type="nucleotide sequence ID" value="NZ_JYNX01000002.1"/>
</dbReference>
<feature type="compositionally biased region" description="Low complexity" evidence="1">
    <location>
        <begin position="291"/>
        <end position="307"/>
    </location>
</feature>
<comment type="caution">
    <text evidence="4">The sequence shown here is derived from an EMBL/GenBank/DDBJ whole genome shotgun (WGS) entry which is preliminary data.</text>
</comment>
<evidence type="ECO:0000313" key="5">
    <source>
        <dbReference type="Proteomes" id="UP000036176"/>
    </source>
</evidence>
<dbReference type="AlphaFoldDB" id="A0A0J6WNS4"/>
<proteinExistence type="predicted"/>
<evidence type="ECO:0000256" key="1">
    <source>
        <dbReference type="SAM" id="MobiDB-lite"/>
    </source>
</evidence>
<organism evidence="4 5">
    <name type="scientific">Mycolicibacterium chubuense</name>
    <name type="common">Mycobacterium chubuense</name>
    <dbReference type="NCBI Taxonomy" id="1800"/>
    <lineage>
        <taxon>Bacteria</taxon>
        <taxon>Bacillati</taxon>
        <taxon>Actinomycetota</taxon>
        <taxon>Actinomycetes</taxon>
        <taxon>Mycobacteriales</taxon>
        <taxon>Mycobacteriaceae</taxon>
        <taxon>Mycolicibacterium</taxon>
    </lineage>
</organism>
<feature type="signal peptide" evidence="2">
    <location>
        <begin position="1"/>
        <end position="29"/>
    </location>
</feature>
<evidence type="ECO:0000313" key="4">
    <source>
        <dbReference type="EMBL" id="KMO85025.1"/>
    </source>
</evidence>